<dbReference type="Proteomes" id="UP000189933">
    <property type="component" value="Unassembled WGS sequence"/>
</dbReference>
<dbReference type="NCBIfam" id="TIGR00199">
    <property type="entry name" value="PncC_domain"/>
    <property type="match status" value="1"/>
</dbReference>
<evidence type="ECO:0000313" key="2">
    <source>
        <dbReference type="EMBL" id="SJZ56519.1"/>
    </source>
</evidence>
<dbReference type="InterPro" id="IPR008136">
    <property type="entry name" value="CinA_C"/>
</dbReference>
<protein>
    <submittedName>
        <fullName evidence="2">Nicotinamide-nucleotide amidase</fullName>
    </submittedName>
</protein>
<reference evidence="3" key="1">
    <citation type="submission" date="2017-02" db="EMBL/GenBank/DDBJ databases">
        <authorList>
            <person name="Varghese N."/>
            <person name="Submissions S."/>
        </authorList>
    </citation>
    <scope>NUCLEOTIDE SEQUENCE [LARGE SCALE GENOMIC DNA]</scope>
    <source>
        <strain evidence="3">DSM 16521</strain>
    </source>
</reference>
<sequence length="168" mass="17981">MSRSVEVINKKVAQILNQYSMRLAVAESCTGGLLAAKITDLPGSSEYFSGGIVAYANDVKVNLLGVKTETIEKYGAVSSPCAREMAKGVKERLGADCGIAITGIAGPGGATPDKPVGLVYFGIAIAEFTYVEKQFFKGDRAEIRKKAAAHGLKLLYQIITNRYLNERS</sequence>
<keyword evidence="3" id="KW-1185">Reference proteome</keyword>
<dbReference type="OrthoDB" id="9801454at2"/>
<name>A0A1T4LP52_9FIRM</name>
<dbReference type="SUPFAM" id="SSF142433">
    <property type="entry name" value="CinA-like"/>
    <property type="match status" value="1"/>
</dbReference>
<dbReference type="InterPro" id="IPR036653">
    <property type="entry name" value="CinA-like_C"/>
</dbReference>
<dbReference type="AlphaFoldDB" id="A0A1T4LP52"/>
<gene>
    <name evidence="2" type="ORF">SAMN02745885_00239</name>
</gene>
<dbReference type="Gene3D" id="3.90.950.20">
    <property type="entry name" value="CinA-like"/>
    <property type="match status" value="1"/>
</dbReference>
<proteinExistence type="predicted"/>
<evidence type="ECO:0000313" key="3">
    <source>
        <dbReference type="Proteomes" id="UP000189933"/>
    </source>
</evidence>
<organism evidence="2 3">
    <name type="scientific">Carboxydocella sporoproducens DSM 16521</name>
    <dbReference type="NCBI Taxonomy" id="1121270"/>
    <lineage>
        <taxon>Bacteria</taxon>
        <taxon>Bacillati</taxon>
        <taxon>Bacillota</taxon>
        <taxon>Clostridia</taxon>
        <taxon>Eubacteriales</taxon>
        <taxon>Clostridiales Family XVI. Incertae Sedis</taxon>
        <taxon>Carboxydocella</taxon>
    </lineage>
</organism>
<dbReference type="Pfam" id="PF02464">
    <property type="entry name" value="CinA"/>
    <property type="match status" value="1"/>
</dbReference>
<dbReference type="EMBL" id="FUXM01000002">
    <property type="protein sequence ID" value="SJZ56519.1"/>
    <property type="molecule type" value="Genomic_DNA"/>
</dbReference>
<feature type="domain" description="CinA C-terminal" evidence="1">
    <location>
        <begin position="8"/>
        <end position="158"/>
    </location>
</feature>
<evidence type="ECO:0000259" key="1">
    <source>
        <dbReference type="Pfam" id="PF02464"/>
    </source>
</evidence>
<dbReference type="RefSeq" id="WP_078664396.1">
    <property type="nucleotide sequence ID" value="NZ_FUXM01000002.1"/>
</dbReference>
<accession>A0A1T4LP52</accession>